<proteinExistence type="predicted"/>
<accession>A0A183Q6V3</accession>
<reference evidence="1 2" key="1">
    <citation type="submission" date="2018-11" db="EMBL/GenBank/DDBJ databases">
        <authorList>
            <consortium name="Pathogen Informatics"/>
        </authorList>
    </citation>
    <scope>NUCLEOTIDE SEQUENCE [LARGE SCALE GENOMIC DNA]</scope>
    <source>
        <strain>Denwood</strain>
        <strain evidence="2">Zambia</strain>
    </source>
</reference>
<name>A0A183Q6V3_9TREM</name>
<dbReference type="STRING" id="31246.A0A183Q6V3"/>
<sequence length="137" mass="15604">MSCQEDLKIAKQDVTRLSSEKEAAQKSKHDQLAGIVTDLATLEATVSQRRTELTTLDTNIQDSDQQLSIIKAQAKEAVSKYEEAKREYDNVKSQLDMIRSEKSLADENLEQLRTKLSNTKLQVFKSNKKPLKPFRFS</sequence>
<evidence type="ECO:0000313" key="1">
    <source>
        <dbReference type="EMBL" id="VDP87062.1"/>
    </source>
</evidence>
<dbReference type="AlphaFoldDB" id="A0A183Q6V3"/>
<dbReference type="SUPFAM" id="SSF57997">
    <property type="entry name" value="Tropomyosin"/>
    <property type="match status" value="1"/>
</dbReference>
<evidence type="ECO:0000313" key="2">
    <source>
        <dbReference type="Proteomes" id="UP000269396"/>
    </source>
</evidence>
<gene>
    <name evidence="1" type="ORF">SMTD_LOCUS22339</name>
</gene>
<dbReference type="Gene3D" id="1.10.287.1490">
    <property type="match status" value="1"/>
</dbReference>
<organism evidence="1 2">
    <name type="scientific">Schistosoma mattheei</name>
    <dbReference type="NCBI Taxonomy" id="31246"/>
    <lineage>
        <taxon>Eukaryota</taxon>
        <taxon>Metazoa</taxon>
        <taxon>Spiralia</taxon>
        <taxon>Lophotrochozoa</taxon>
        <taxon>Platyhelminthes</taxon>
        <taxon>Trematoda</taxon>
        <taxon>Digenea</taxon>
        <taxon>Strigeidida</taxon>
        <taxon>Schistosomatoidea</taxon>
        <taxon>Schistosomatidae</taxon>
        <taxon>Schistosoma</taxon>
    </lineage>
</organism>
<protein>
    <submittedName>
        <fullName evidence="1">Uncharacterized protein</fullName>
    </submittedName>
</protein>
<dbReference type="Proteomes" id="UP000269396">
    <property type="component" value="Unassembled WGS sequence"/>
</dbReference>
<dbReference type="EMBL" id="UZAL01050973">
    <property type="protein sequence ID" value="VDP87062.1"/>
    <property type="molecule type" value="Genomic_DNA"/>
</dbReference>
<keyword evidence="2" id="KW-1185">Reference proteome</keyword>